<dbReference type="EMBL" id="QNRK01000012">
    <property type="protein sequence ID" value="RBP13078.1"/>
    <property type="molecule type" value="Genomic_DNA"/>
</dbReference>
<evidence type="ECO:0000313" key="2">
    <source>
        <dbReference type="EMBL" id="RBP13078.1"/>
    </source>
</evidence>
<evidence type="ECO:0000313" key="3">
    <source>
        <dbReference type="Proteomes" id="UP000253529"/>
    </source>
</evidence>
<reference evidence="2 3" key="1">
    <citation type="submission" date="2018-06" db="EMBL/GenBank/DDBJ databases">
        <title>Genomic Encyclopedia of Type Strains, Phase IV (KMG-IV): sequencing the most valuable type-strain genomes for metagenomic binning, comparative biology and taxonomic classification.</title>
        <authorList>
            <person name="Goeker M."/>
        </authorList>
    </citation>
    <scope>NUCLEOTIDE SEQUENCE [LARGE SCALE GENOMIC DNA]</scope>
    <source>
        <strain evidence="2 3">DSM 24875</strain>
    </source>
</reference>
<protein>
    <submittedName>
        <fullName evidence="2">Uncharacterized protein</fullName>
    </submittedName>
</protein>
<dbReference type="Proteomes" id="UP000253529">
    <property type="component" value="Unassembled WGS sequence"/>
</dbReference>
<accession>A0A366FEJ7</accession>
<evidence type="ECO:0000256" key="1">
    <source>
        <dbReference type="SAM" id="MobiDB-lite"/>
    </source>
</evidence>
<name>A0A366FEJ7_9HYPH</name>
<keyword evidence="3" id="KW-1185">Reference proteome</keyword>
<organism evidence="2 3">
    <name type="scientific">Roseiarcus fermentans</name>
    <dbReference type="NCBI Taxonomy" id="1473586"/>
    <lineage>
        <taxon>Bacteria</taxon>
        <taxon>Pseudomonadati</taxon>
        <taxon>Pseudomonadota</taxon>
        <taxon>Alphaproteobacteria</taxon>
        <taxon>Hyphomicrobiales</taxon>
        <taxon>Roseiarcaceae</taxon>
        <taxon>Roseiarcus</taxon>
    </lineage>
</organism>
<proteinExistence type="predicted"/>
<feature type="region of interest" description="Disordered" evidence="1">
    <location>
        <begin position="49"/>
        <end position="105"/>
    </location>
</feature>
<gene>
    <name evidence="2" type="ORF">DFR50_11247</name>
</gene>
<feature type="compositionally biased region" description="Basic and acidic residues" evidence="1">
    <location>
        <begin position="93"/>
        <end position="105"/>
    </location>
</feature>
<sequence>MEEQIVVALTTAQVDWLRGAFTQRLIVESDPGLRDFLDTLADQFEQSVDASAWRSQTDGRHPPAAMSHASNSSEKGAHGEQTDIRRAPIPLRSDCRRRPSQEGSP</sequence>
<comment type="caution">
    <text evidence="2">The sequence shown here is derived from an EMBL/GenBank/DDBJ whole genome shotgun (WGS) entry which is preliminary data.</text>
</comment>
<dbReference type="AlphaFoldDB" id="A0A366FEJ7"/>
<feature type="compositionally biased region" description="Basic and acidic residues" evidence="1">
    <location>
        <begin position="75"/>
        <end position="86"/>
    </location>
</feature>
<dbReference type="RefSeq" id="WP_147262741.1">
    <property type="nucleotide sequence ID" value="NZ_QNRK01000012.1"/>
</dbReference>